<feature type="region of interest" description="Disordered" evidence="1">
    <location>
        <begin position="186"/>
        <end position="210"/>
    </location>
</feature>
<dbReference type="SUPFAM" id="SSF53098">
    <property type="entry name" value="Ribonuclease H-like"/>
    <property type="match status" value="1"/>
</dbReference>
<keyword evidence="3" id="KW-1185">Reference proteome</keyword>
<dbReference type="AlphaFoldDB" id="A0A371CQU5"/>
<dbReference type="InterPro" id="IPR012337">
    <property type="entry name" value="RNaseH-like_sf"/>
</dbReference>
<dbReference type="Proteomes" id="UP000256964">
    <property type="component" value="Unassembled WGS sequence"/>
</dbReference>
<feature type="non-terminal residue" evidence="2">
    <location>
        <position position="232"/>
    </location>
</feature>
<dbReference type="EMBL" id="KZ857481">
    <property type="protein sequence ID" value="RDX42607.1"/>
    <property type="molecule type" value="Genomic_DNA"/>
</dbReference>
<evidence type="ECO:0000256" key="1">
    <source>
        <dbReference type="SAM" id="MobiDB-lite"/>
    </source>
</evidence>
<proteinExistence type="predicted"/>
<gene>
    <name evidence="2" type="ORF">OH76DRAFT_1298102</name>
</gene>
<accession>A0A371CQU5</accession>
<name>A0A371CQU5_9APHY</name>
<feature type="non-terminal residue" evidence="2">
    <location>
        <position position="1"/>
    </location>
</feature>
<organism evidence="2 3">
    <name type="scientific">Lentinus brumalis</name>
    <dbReference type="NCBI Taxonomy" id="2498619"/>
    <lineage>
        <taxon>Eukaryota</taxon>
        <taxon>Fungi</taxon>
        <taxon>Dikarya</taxon>
        <taxon>Basidiomycota</taxon>
        <taxon>Agaricomycotina</taxon>
        <taxon>Agaricomycetes</taxon>
        <taxon>Polyporales</taxon>
        <taxon>Polyporaceae</taxon>
        <taxon>Lentinus</taxon>
    </lineage>
</organism>
<sequence length="232" mass="26520">FIATTDLKFGPISRLQGKNGEKPRIIKWTAFQLDDTDWEKVQLCADILADANRYHQVCSSTRMPTLWQVIPAIEALSSRCEKKADNPKYALFHDALRKGLKKLLKYYKLLDNANAYILALFLHPYFKLRYIEEQWGGEDEYQAELDAGIPNAWNWQQYARDVVEKTMKKYWDDSLKTANQGATVNQAPVVATSKSKAHASAGSDSEDDYDRARLQRLQAGKADAEGWKVELQ</sequence>
<evidence type="ECO:0000313" key="2">
    <source>
        <dbReference type="EMBL" id="RDX42607.1"/>
    </source>
</evidence>
<protein>
    <submittedName>
        <fullName evidence="2">Uncharacterized protein</fullName>
    </submittedName>
</protein>
<reference evidence="2 3" key="1">
    <citation type="journal article" date="2018" name="Biotechnol. Biofuels">
        <title>Integrative visual omics of the white-rot fungus Polyporus brumalis exposes the biotechnological potential of its oxidative enzymes for delignifying raw plant biomass.</title>
        <authorList>
            <person name="Miyauchi S."/>
            <person name="Rancon A."/>
            <person name="Drula E."/>
            <person name="Hage H."/>
            <person name="Chaduli D."/>
            <person name="Favel A."/>
            <person name="Grisel S."/>
            <person name="Henrissat B."/>
            <person name="Herpoel-Gimbert I."/>
            <person name="Ruiz-Duenas F.J."/>
            <person name="Chevret D."/>
            <person name="Hainaut M."/>
            <person name="Lin J."/>
            <person name="Wang M."/>
            <person name="Pangilinan J."/>
            <person name="Lipzen A."/>
            <person name="Lesage-Meessen L."/>
            <person name="Navarro D."/>
            <person name="Riley R."/>
            <person name="Grigoriev I.V."/>
            <person name="Zhou S."/>
            <person name="Raouche S."/>
            <person name="Rosso M.N."/>
        </authorList>
    </citation>
    <scope>NUCLEOTIDE SEQUENCE [LARGE SCALE GENOMIC DNA]</scope>
    <source>
        <strain evidence="2 3">BRFM 1820</strain>
    </source>
</reference>
<dbReference type="OrthoDB" id="2751170at2759"/>
<evidence type="ECO:0000313" key="3">
    <source>
        <dbReference type="Proteomes" id="UP000256964"/>
    </source>
</evidence>